<keyword evidence="4" id="KW-0227">DNA damage</keyword>
<keyword evidence="10" id="KW-1185">Reference proteome</keyword>
<keyword evidence="3" id="KW-0235">DNA replication</keyword>
<dbReference type="CDD" id="cd07896">
    <property type="entry name" value="Adenylation_kDNA_ligase_like"/>
    <property type="match status" value="1"/>
</dbReference>
<evidence type="ECO:0000313" key="9">
    <source>
        <dbReference type="EMBL" id="EON90575.1"/>
    </source>
</evidence>
<dbReference type="Proteomes" id="UP000016540">
    <property type="component" value="Unassembled WGS sequence"/>
</dbReference>
<dbReference type="Gene3D" id="3.30.1490.70">
    <property type="match status" value="1"/>
</dbReference>
<dbReference type="AlphaFoldDB" id="R8AW69"/>
<dbReference type="SUPFAM" id="SSF50249">
    <property type="entry name" value="Nucleic acid-binding proteins"/>
    <property type="match status" value="1"/>
</dbReference>
<evidence type="ECO:0000256" key="2">
    <source>
        <dbReference type="ARBA" id="ARBA00022598"/>
    </source>
</evidence>
<dbReference type="PROSITE" id="PS50160">
    <property type="entry name" value="DNA_LIGASE_A3"/>
    <property type="match status" value="1"/>
</dbReference>
<dbReference type="Gene3D" id="2.40.50.140">
    <property type="entry name" value="Nucleic acid-binding proteins"/>
    <property type="match status" value="1"/>
</dbReference>
<dbReference type="EMBL" id="ASAD01000028">
    <property type="protein sequence ID" value="EON90575.1"/>
    <property type="molecule type" value="Genomic_DNA"/>
</dbReference>
<dbReference type="PANTHER" id="PTHR47810">
    <property type="entry name" value="DNA LIGASE"/>
    <property type="match status" value="1"/>
</dbReference>
<dbReference type="OrthoDB" id="9782700at2"/>
<dbReference type="Gene3D" id="3.30.470.30">
    <property type="entry name" value="DNA ligase/mRNA capping enzyme"/>
    <property type="match status" value="1"/>
</dbReference>
<dbReference type="Pfam" id="PF01068">
    <property type="entry name" value="DNA_ligase_A_M"/>
    <property type="match status" value="1"/>
</dbReference>
<feature type="domain" description="ATP-dependent DNA ligase family profile" evidence="8">
    <location>
        <begin position="129"/>
        <end position="233"/>
    </location>
</feature>
<keyword evidence="5" id="KW-0234">DNA repair</keyword>
<dbReference type="STRING" id="1318628.MARLIPOL_18040"/>
<dbReference type="InterPro" id="IPR012310">
    <property type="entry name" value="DNA_ligase_ATP-dep_cent"/>
</dbReference>
<dbReference type="eggNOG" id="COG1793">
    <property type="taxonomic scope" value="Bacteria"/>
</dbReference>
<dbReference type="GO" id="GO:0003910">
    <property type="term" value="F:DNA ligase (ATP) activity"/>
    <property type="evidence" value="ECO:0007669"/>
    <property type="project" value="UniProtKB-EC"/>
</dbReference>
<dbReference type="GO" id="GO:0006260">
    <property type="term" value="P:DNA replication"/>
    <property type="evidence" value="ECO:0007669"/>
    <property type="project" value="UniProtKB-KW"/>
</dbReference>
<dbReference type="CDD" id="cd08041">
    <property type="entry name" value="OBF_kDNA_ligase_like"/>
    <property type="match status" value="1"/>
</dbReference>
<evidence type="ECO:0000259" key="8">
    <source>
        <dbReference type="PROSITE" id="PS50160"/>
    </source>
</evidence>
<feature type="signal peptide" evidence="7">
    <location>
        <begin position="1"/>
        <end position="26"/>
    </location>
</feature>
<dbReference type="SUPFAM" id="SSF56091">
    <property type="entry name" value="DNA ligase/mRNA capping enzyme, catalytic domain"/>
    <property type="match status" value="1"/>
</dbReference>
<evidence type="ECO:0000256" key="3">
    <source>
        <dbReference type="ARBA" id="ARBA00022705"/>
    </source>
</evidence>
<dbReference type="InterPro" id="IPR050326">
    <property type="entry name" value="NAD_dep_DNA_ligaseB"/>
</dbReference>
<gene>
    <name evidence="9" type="ORF">MARLIPOL_18040</name>
</gene>
<evidence type="ECO:0000313" key="10">
    <source>
        <dbReference type="Proteomes" id="UP000016540"/>
    </source>
</evidence>
<evidence type="ECO:0000256" key="4">
    <source>
        <dbReference type="ARBA" id="ARBA00022763"/>
    </source>
</evidence>
<accession>R8AW69</accession>
<dbReference type="PATRIC" id="fig|1318628.3.peg.3601"/>
<dbReference type="Pfam" id="PF14743">
    <property type="entry name" value="DNA_ligase_OB_2"/>
    <property type="match status" value="1"/>
</dbReference>
<comment type="catalytic activity">
    <reaction evidence="6">
        <text>ATP + (deoxyribonucleotide)n-3'-hydroxyl + 5'-phospho-(deoxyribonucleotide)m = (deoxyribonucleotide)n+m + AMP + diphosphate.</text>
        <dbReference type="EC" id="6.5.1.1"/>
    </reaction>
</comment>
<dbReference type="RefSeq" id="WP_012139860.1">
    <property type="nucleotide sequence ID" value="NZ_KE007308.1"/>
</dbReference>
<dbReference type="InterPro" id="IPR012340">
    <property type="entry name" value="NA-bd_OB-fold"/>
</dbReference>
<comment type="cofactor">
    <cofactor evidence="1">
        <name>a divalent metal cation</name>
        <dbReference type="ChEBI" id="CHEBI:60240"/>
    </cofactor>
</comment>
<dbReference type="GO" id="GO:0006310">
    <property type="term" value="P:DNA recombination"/>
    <property type="evidence" value="ECO:0007669"/>
    <property type="project" value="InterPro"/>
</dbReference>
<evidence type="ECO:0000256" key="6">
    <source>
        <dbReference type="ARBA" id="ARBA00034003"/>
    </source>
</evidence>
<sequence>MFSRLLATASRCVLIIQLLFVGISEAAPPGVPLADVYQQGMSLEGYWVSEKYDGVRAYWDGSRLLSRQGNVFHAPDWFTRALPDRPLDGELWMGRERFSDLSGAVRRLEPRDSDWRKIRFMVFDMPWQDRPFSERLKILRSTVSEVGIDHLVLVEQRAATDHQQLMHQLDEVIARGGEGLMLKHGDSLYRAGRSRDLLKVKRFQDAEAVVLGHLPGKGRLTGKMGALLVELDNGRKLRIGTGFSDREREEPPPVGAVITFKYSGYTSTGLPRFASYLRVRDDEPPVSGGSEL</sequence>
<evidence type="ECO:0000256" key="7">
    <source>
        <dbReference type="SAM" id="SignalP"/>
    </source>
</evidence>
<name>R8AW69_9GAMM</name>
<protein>
    <submittedName>
        <fullName evidence="9">DNA ligase</fullName>
        <ecNumber evidence="9">6.5.1.1</ecNumber>
    </submittedName>
</protein>
<dbReference type="PANTHER" id="PTHR47810:SF1">
    <property type="entry name" value="DNA LIGASE B"/>
    <property type="match status" value="1"/>
</dbReference>
<dbReference type="HOGENOM" id="CLU_021047_0_0_6"/>
<organism evidence="9 10">
    <name type="scientific">Marinobacter lipolyticus SM19</name>
    <dbReference type="NCBI Taxonomy" id="1318628"/>
    <lineage>
        <taxon>Bacteria</taxon>
        <taxon>Pseudomonadati</taxon>
        <taxon>Pseudomonadota</taxon>
        <taxon>Gammaproteobacteria</taxon>
        <taxon>Pseudomonadales</taxon>
        <taxon>Marinobacteraceae</taxon>
        <taxon>Marinobacter</taxon>
    </lineage>
</organism>
<dbReference type="EC" id="6.5.1.1" evidence="9"/>
<feature type="chain" id="PRO_5004451588" evidence="7">
    <location>
        <begin position="27"/>
        <end position="292"/>
    </location>
</feature>
<proteinExistence type="predicted"/>
<evidence type="ECO:0000256" key="5">
    <source>
        <dbReference type="ARBA" id="ARBA00023204"/>
    </source>
</evidence>
<dbReference type="GO" id="GO:0006281">
    <property type="term" value="P:DNA repair"/>
    <property type="evidence" value="ECO:0007669"/>
    <property type="project" value="UniProtKB-KW"/>
</dbReference>
<evidence type="ECO:0000256" key="1">
    <source>
        <dbReference type="ARBA" id="ARBA00001968"/>
    </source>
</evidence>
<keyword evidence="2 9" id="KW-0436">Ligase</keyword>
<comment type="caution">
    <text evidence="9">The sequence shown here is derived from an EMBL/GenBank/DDBJ whole genome shotgun (WGS) entry which is preliminary data.</text>
</comment>
<dbReference type="InterPro" id="IPR029319">
    <property type="entry name" value="DNA_ligase_OB"/>
</dbReference>
<reference evidence="9 10" key="1">
    <citation type="journal article" date="2013" name="Genome Announc.">
        <title>Draft Genome Sequence of the Moderately Halophilic Bacterium Marinobacter lipolyticus Strain SM19.</title>
        <authorList>
            <person name="Papke R.T."/>
            <person name="de la Haba R.R."/>
            <person name="Infante-Dominguez C."/>
            <person name="Perez D."/>
            <person name="Sanchez-Porro C."/>
            <person name="Lapierre P."/>
            <person name="Ventosa A."/>
        </authorList>
    </citation>
    <scope>NUCLEOTIDE SEQUENCE [LARGE SCALE GENOMIC DNA]</scope>
    <source>
        <strain evidence="9 10">SM19</strain>
    </source>
</reference>
<keyword evidence="7" id="KW-0732">Signal</keyword>
<dbReference type="GO" id="GO:0005524">
    <property type="term" value="F:ATP binding"/>
    <property type="evidence" value="ECO:0007669"/>
    <property type="project" value="InterPro"/>
</dbReference>
<dbReference type="NCBIfam" id="NF006592">
    <property type="entry name" value="PRK09125.1"/>
    <property type="match status" value="1"/>
</dbReference>